<accession>A0A6N4UX17</accession>
<keyword evidence="4" id="KW-1185">Reference proteome</keyword>
<evidence type="ECO:0000313" key="3">
    <source>
        <dbReference type="EMBL" id="BBX27982.1"/>
    </source>
</evidence>
<evidence type="ECO:0000259" key="2">
    <source>
        <dbReference type="Pfam" id="PF07883"/>
    </source>
</evidence>
<name>A0A6N4UX17_9MYCO</name>
<dbReference type="EMBL" id="AP022565">
    <property type="protein sequence ID" value="BBX27982.1"/>
    <property type="molecule type" value="Genomic_DNA"/>
</dbReference>
<dbReference type="RefSeq" id="WP_163665355.1">
    <property type="nucleotide sequence ID" value="NZ_AP022565.1"/>
</dbReference>
<keyword evidence="1" id="KW-0732">Signal</keyword>
<feature type="domain" description="Cupin type-2" evidence="2">
    <location>
        <begin position="64"/>
        <end position="131"/>
    </location>
</feature>
<protein>
    <submittedName>
        <fullName evidence="3">Cupin</fullName>
    </submittedName>
</protein>
<dbReference type="InterPro" id="IPR011051">
    <property type="entry name" value="RmlC_Cupin_sf"/>
</dbReference>
<reference evidence="3 4" key="1">
    <citation type="journal article" date="2019" name="Emerg. Microbes Infect.">
        <title>Comprehensive subspecies identification of 175 nontuberculous mycobacteria species based on 7547 genomic profiles.</title>
        <authorList>
            <person name="Matsumoto Y."/>
            <person name="Kinjo T."/>
            <person name="Motooka D."/>
            <person name="Nabeya D."/>
            <person name="Jung N."/>
            <person name="Uechi K."/>
            <person name="Horii T."/>
            <person name="Iida T."/>
            <person name="Fujita J."/>
            <person name="Nakamura S."/>
        </authorList>
    </citation>
    <scope>NUCLEOTIDE SEQUENCE [LARGE SCALE GENOMIC DNA]</scope>
    <source>
        <strain evidence="3 4">JCM 12272</strain>
    </source>
</reference>
<dbReference type="KEGG" id="malv:MALV_31070"/>
<proteinExistence type="predicted"/>
<organism evidence="3 4">
    <name type="scientific">Mycolicibacterium alvei</name>
    <dbReference type="NCBI Taxonomy" id="67081"/>
    <lineage>
        <taxon>Bacteria</taxon>
        <taxon>Bacillati</taxon>
        <taxon>Actinomycetota</taxon>
        <taxon>Actinomycetes</taxon>
        <taxon>Mycobacteriales</taxon>
        <taxon>Mycobacteriaceae</taxon>
        <taxon>Mycolicibacterium</taxon>
    </lineage>
</organism>
<dbReference type="Proteomes" id="UP000466906">
    <property type="component" value="Chromosome"/>
</dbReference>
<feature type="signal peptide" evidence="1">
    <location>
        <begin position="1"/>
        <end position="24"/>
    </location>
</feature>
<dbReference type="Pfam" id="PF07883">
    <property type="entry name" value="Cupin_2"/>
    <property type="match status" value="1"/>
</dbReference>
<dbReference type="Gene3D" id="2.60.120.10">
    <property type="entry name" value="Jelly Rolls"/>
    <property type="match status" value="1"/>
</dbReference>
<dbReference type="AlphaFoldDB" id="A0A6N4UX17"/>
<sequence length="149" mass="14676">MKLTHIAAMGAVTAVAAGVSIAPAAATPGEGDVVRTDLGKGTTSAPIWVVTAGQPTTLHVQGLVLKPGAGSGWHTHPGPEQSVINDGAVVVRSAGNCAPAVYTAGQMVVIPGGVAHQVTNEGADDADVVVTYTLPADAPVRGDAPAECP</sequence>
<feature type="chain" id="PRO_5026666779" evidence="1">
    <location>
        <begin position="25"/>
        <end position="149"/>
    </location>
</feature>
<evidence type="ECO:0000256" key="1">
    <source>
        <dbReference type="SAM" id="SignalP"/>
    </source>
</evidence>
<gene>
    <name evidence="3" type="ORF">MALV_31070</name>
</gene>
<evidence type="ECO:0000313" key="4">
    <source>
        <dbReference type="Proteomes" id="UP000466906"/>
    </source>
</evidence>
<dbReference type="InterPro" id="IPR013096">
    <property type="entry name" value="Cupin_2"/>
</dbReference>
<dbReference type="SUPFAM" id="SSF51182">
    <property type="entry name" value="RmlC-like cupins"/>
    <property type="match status" value="1"/>
</dbReference>
<dbReference type="InterPro" id="IPR014710">
    <property type="entry name" value="RmlC-like_jellyroll"/>
</dbReference>